<protein>
    <submittedName>
        <fullName evidence="7">DoxX family protein</fullName>
    </submittedName>
</protein>
<feature type="signal peptide" evidence="6">
    <location>
        <begin position="1"/>
        <end position="20"/>
    </location>
</feature>
<gene>
    <name evidence="7" type="ORF">JQC93_10860</name>
</gene>
<keyword evidence="3 5" id="KW-1133">Transmembrane helix</keyword>
<evidence type="ECO:0000256" key="6">
    <source>
        <dbReference type="SAM" id="SignalP"/>
    </source>
</evidence>
<name>A0ABS2HM38_9VIBR</name>
<keyword evidence="2 5" id="KW-0812">Transmembrane</keyword>
<comment type="subcellular location">
    <subcellularLocation>
        <location evidence="1">Membrane</location>
        <topology evidence="1">Multi-pass membrane protein</topology>
    </subcellularLocation>
</comment>
<evidence type="ECO:0000256" key="1">
    <source>
        <dbReference type="ARBA" id="ARBA00004141"/>
    </source>
</evidence>
<evidence type="ECO:0000313" key="7">
    <source>
        <dbReference type="EMBL" id="MBM7036901.1"/>
    </source>
</evidence>
<dbReference type="EMBL" id="JAFEUM010000003">
    <property type="protein sequence ID" value="MBM7036901.1"/>
    <property type="molecule type" value="Genomic_DNA"/>
</dbReference>
<evidence type="ECO:0000256" key="5">
    <source>
        <dbReference type="SAM" id="Phobius"/>
    </source>
</evidence>
<keyword evidence="4 5" id="KW-0472">Membrane</keyword>
<proteinExistence type="predicted"/>
<keyword evidence="8" id="KW-1185">Reference proteome</keyword>
<evidence type="ECO:0000313" key="8">
    <source>
        <dbReference type="Proteomes" id="UP000809621"/>
    </source>
</evidence>
<feature type="chain" id="PRO_5047052784" evidence="6">
    <location>
        <begin position="21"/>
        <end position="118"/>
    </location>
</feature>
<feature type="transmembrane region" description="Helical" evidence="5">
    <location>
        <begin position="97"/>
        <end position="114"/>
    </location>
</feature>
<feature type="transmembrane region" description="Helical" evidence="5">
    <location>
        <begin position="44"/>
        <end position="62"/>
    </location>
</feature>
<dbReference type="Proteomes" id="UP000809621">
    <property type="component" value="Unassembled WGS sequence"/>
</dbReference>
<evidence type="ECO:0000256" key="2">
    <source>
        <dbReference type="ARBA" id="ARBA00022692"/>
    </source>
</evidence>
<organism evidence="7 8">
    <name type="scientific">Vibrio ulleungensis</name>
    <dbReference type="NCBI Taxonomy" id="2807619"/>
    <lineage>
        <taxon>Bacteria</taxon>
        <taxon>Pseudomonadati</taxon>
        <taxon>Pseudomonadota</taxon>
        <taxon>Gammaproteobacteria</taxon>
        <taxon>Vibrionales</taxon>
        <taxon>Vibrionaceae</taxon>
        <taxon>Vibrio</taxon>
    </lineage>
</organism>
<dbReference type="InterPro" id="IPR016944">
    <property type="entry name" value="UCP030066"/>
</dbReference>
<feature type="transmembrane region" description="Helical" evidence="5">
    <location>
        <begin position="74"/>
        <end position="91"/>
    </location>
</feature>
<keyword evidence="6" id="KW-0732">Signal</keyword>
<comment type="caution">
    <text evidence="7">The sequence shown here is derived from an EMBL/GenBank/DDBJ whole genome shotgun (WGS) entry which is preliminary data.</text>
</comment>
<dbReference type="PIRSF" id="PIRSF030066">
    <property type="entry name" value="UCP030066"/>
    <property type="match status" value="1"/>
</dbReference>
<dbReference type="InterPro" id="IPR032808">
    <property type="entry name" value="DoxX"/>
</dbReference>
<dbReference type="RefSeq" id="WP_205158444.1">
    <property type="nucleotide sequence ID" value="NZ_JAFEUM010000003.1"/>
</dbReference>
<dbReference type="Pfam" id="PF13564">
    <property type="entry name" value="DoxX_2"/>
    <property type="match status" value="1"/>
</dbReference>
<evidence type="ECO:0000256" key="3">
    <source>
        <dbReference type="ARBA" id="ARBA00022989"/>
    </source>
</evidence>
<accession>A0ABS2HM38</accession>
<evidence type="ECO:0000256" key="4">
    <source>
        <dbReference type="ARBA" id="ARBA00023136"/>
    </source>
</evidence>
<reference evidence="7 8" key="1">
    <citation type="submission" date="2021-02" db="EMBL/GenBank/DDBJ databases">
        <authorList>
            <person name="Park J.-S."/>
        </authorList>
    </citation>
    <scope>NUCLEOTIDE SEQUENCE [LARGE SCALE GENOMIC DNA]</scope>
    <source>
        <strain evidence="7 8">188UL20-2</strain>
    </source>
</reference>
<sequence>MKKLNITFYFVSILFALAMAASGVAKLTEQEALVQSTQEMGYPLYLLTILGAAYLIGAGAILQPKYETLRQWGYAGFTIALIGAAASHILAGQAFGTAVPALVLLLLLATAVVLNHKR</sequence>